<feature type="transmembrane region" description="Helical" evidence="2">
    <location>
        <begin position="94"/>
        <end position="114"/>
    </location>
</feature>
<proteinExistence type="predicted"/>
<evidence type="ECO:0000313" key="3">
    <source>
        <dbReference type="EMBL" id="VDC91577.1"/>
    </source>
</evidence>
<gene>
    <name evidence="3" type="ORF">BOLC3T15911H</name>
</gene>
<feature type="compositionally biased region" description="Low complexity" evidence="1">
    <location>
        <begin position="152"/>
        <end position="164"/>
    </location>
</feature>
<dbReference type="PANTHER" id="PTHR37238">
    <property type="entry name" value="OS05G0532500 PROTEIN"/>
    <property type="match status" value="1"/>
</dbReference>
<sequence length="172" mass="19307">MERYQLKRDSLVRETCNDCELDLLYLVHSGISSLLHQIDELVVKATKLKTMSKQGKREVESFRSVLSNMHSSLKVLTYCAFVSFYRLLLNSGPWSFLLLLWHGVVIIALTRSALLMTPCLKMSPPKSSTLFKPVLEPSQPGKQGGCKFTCSELGSQSSGSSGEDLLSKYQRR</sequence>
<reference evidence="3" key="1">
    <citation type="submission" date="2018-11" db="EMBL/GenBank/DDBJ databases">
        <authorList>
            <consortium name="Genoscope - CEA"/>
            <person name="William W."/>
        </authorList>
    </citation>
    <scope>NUCLEOTIDE SEQUENCE</scope>
</reference>
<keyword evidence="2" id="KW-0812">Transmembrane</keyword>
<evidence type="ECO:0000256" key="2">
    <source>
        <dbReference type="SAM" id="Phobius"/>
    </source>
</evidence>
<dbReference type="EMBL" id="LR031872">
    <property type="protein sequence ID" value="VDC91577.1"/>
    <property type="molecule type" value="Genomic_DNA"/>
</dbReference>
<keyword evidence="2" id="KW-0472">Membrane</keyword>
<accession>A0A3P6AJ44</accession>
<keyword evidence="2" id="KW-1133">Transmembrane helix</keyword>
<protein>
    <submittedName>
        <fullName evidence="3">Uncharacterized protein</fullName>
    </submittedName>
</protein>
<dbReference type="PANTHER" id="PTHR37238:SF1">
    <property type="entry name" value="OS05G0532500 PROTEIN"/>
    <property type="match status" value="1"/>
</dbReference>
<organism evidence="3">
    <name type="scientific">Brassica oleracea</name>
    <name type="common">Wild cabbage</name>
    <dbReference type="NCBI Taxonomy" id="3712"/>
    <lineage>
        <taxon>Eukaryota</taxon>
        <taxon>Viridiplantae</taxon>
        <taxon>Streptophyta</taxon>
        <taxon>Embryophyta</taxon>
        <taxon>Tracheophyta</taxon>
        <taxon>Spermatophyta</taxon>
        <taxon>Magnoliopsida</taxon>
        <taxon>eudicotyledons</taxon>
        <taxon>Gunneridae</taxon>
        <taxon>Pentapetalae</taxon>
        <taxon>rosids</taxon>
        <taxon>malvids</taxon>
        <taxon>Brassicales</taxon>
        <taxon>Brassicaceae</taxon>
        <taxon>Brassiceae</taxon>
        <taxon>Brassica</taxon>
    </lineage>
</organism>
<evidence type="ECO:0000256" key="1">
    <source>
        <dbReference type="SAM" id="MobiDB-lite"/>
    </source>
</evidence>
<feature type="region of interest" description="Disordered" evidence="1">
    <location>
        <begin position="152"/>
        <end position="172"/>
    </location>
</feature>
<dbReference type="AlphaFoldDB" id="A0A3P6AJ44"/>
<name>A0A3P6AJ44_BRAOL</name>